<keyword evidence="2" id="KW-0560">Oxidoreductase</keyword>
<dbReference type="InterPro" id="IPR020828">
    <property type="entry name" value="GlycerAld_3-P_DH_NAD(P)-bd"/>
</dbReference>
<name>A0A484YTE9_ECOLX</name>
<dbReference type="AlphaFoldDB" id="A0A484YTE9"/>
<dbReference type="EMBL" id="CAADIS010000005">
    <property type="protein sequence ID" value="VFS39710.1"/>
    <property type="molecule type" value="Genomic_DNA"/>
</dbReference>
<evidence type="ECO:0000259" key="1">
    <source>
        <dbReference type="Pfam" id="PF00044"/>
    </source>
</evidence>
<dbReference type="InterPro" id="IPR036291">
    <property type="entry name" value="NAD(P)-bd_dom_sf"/>
</dbReference>
<protein>
    <submittedName>
        <fullName evidence="2">Erythrose 4-phosphate dehydrogenase</fullName>
        <ecNumber evidence="2">1.2.1.-</ecNumber>
        <ecNumber evidence="2">1.2.1.72</ecNumber>
    </submittedName>
</protein>
<feature type="domain" description="Glyceraldehyde 3-phosphate dehydrogenase NAD(P) binding" evidence="1">
    <location>
        <begin position="3"/>
        <end position="25"/>
    </location>
</feature>
<evidence type="ECO:0000313" key="2">
    <source>
        <dbReference type="EMBL" id="VFS39710.1"/>
    </source>
</evidence>
<organism evidence="2 3">
    <name type="scientific">Escherichia coli</name>
    <dbReference type="NCBI Taxonomy" id="562"/>
    <lineage>
        <taxon>Bacteria</taxon>
        <taxon>Pseudomonadati</taxon>
        <taxon>Pseudomonadota</taxon>
        <taxon>Gammaproteobacteria</taxon>
        <taxon>Enterobacterales</taxon>
        <taxon>Enterobacteriaceae</taxon>
        <taxon>Escherichia</taxon>
    </lineage>
</organism>
<dbReference type="EC" id="1.2.1.72" evidence="2"/>
<dbReference type="GO" id="GO:0048001">
    <property type="term" value="F:erythrose-4-phosphate dehydrogenase activity"/>
    <property type="evidence" value="ECO:0007669"/>
    <property type="project" value="UniProtKB-EC"/>
</dbReference>
<dbReference type="GO" id="GO:0051287">
    <property type="term" value="F:NAD binding"/>
    <property type="evidence" value="ECO:0007669"/>
    <property type="project" value="InterPro"/>
</dbReference>
<sequence length="47" mass="5635">MTVRVAINGFGRIGRNVVRALYESGRRAEIPWWQSTNWRMLRAWRIC</sequence>
<gene>
    <name evidence="2" type="primary">epd_1</name>
    <name evidence="2" type="ORF">NCTC9001_06085</name>
</gene>
<dbReference type="Proteomes" id="UP000372890">
    <property type="component" value="Unassembled WGS sequence"/>
</dbReference>
<dbReference type="EC" id="1.2.1.-" evidence="2"/>
<accession>A0A484YTE9</accession>
<evidence type="ECO:0000313" key="3">
    <source>
        <dbReference type="Proteomes" id="UP000372890"/>
    </source>
</evidence>
<reference evidence="2 3" key="1">
    <citation type="submission" date="2019-03" db="EMBL/GenBank/DDBJ databases">
        <authorList>
            <consortium name="Pathogen Informatics"/>
        </authorList>
    </citation>
    <scope>NUCLEOTIDE SEQUENCE [LARGE SCALE GENOMIC DNA]</scope>
    <source>
        <strain evidence="2 3">NCTC9001</strain>
    </source>
</reference>
<proteinExistence type="predicted"/>
<dbReference type="Gene3D" id="3.40.50.720">
    <property type="entry name" value="NAD(P)-binding Rossmann-like Domain"/>
    <property type="match status" value="1"/>
</dbReference>
<dbReference type="Pfam" id="PF00044">
    <property type="entry name" value="Gp_dh_N"/>
    <property type="match status" value="1"/>
</dbReference>
<dbReference type="SUPFAM" id="SSF51735">
    <property type="entry name" value="NAD(P)-binding Rossmann-fold domains"/>
    <property type="match status" value="1"/>
</dbReference>